<feature type="domain" description="Polysaccharide biosynthesis protein CapD-like" evidence="2">
    <location>
        <begin position="18"/>
        <end position="300"/>
    </location>
</feature>
<dbReference type="Gene3D" id="3.40.50.720">
    <property type="entry name" value="NAD(P)-binding Rossmann-like Domain"/>
    <property type="match status" value="1"/>
</dbReference>
<comment type="caution">
    <text evidence="3">The sequence shown here is derived from an EMBL/GenBank/DDBJ whole genome shotgun (WGS) entry which is preliminary data.</text>
</comment>
<dbReference type="PANTHER" id="PTHR43318:SF2">
    <property type="entry name" value="UDP-N-ACETYLGLUCOSAMINE 4,6-DEHYDRATASE (INVERTING)"/>
    <property type="match status" value="1"/>
</dbReference>
<evidence type="ECO:0000259" key="2">
    <source>
        <dbReference type="Pfam" id="PF02719"/>
    </source>
</evidence>
<dbReference type="AlphaFoldDB" id="A0A5J5GI21"/>
<dbReference type="SUPFAM" id="SSF51735">
    <property type="entry name" value="NAD(P)-binding Rossmann-fold domains"/>
    <property type="match status" value="1"/>
</dbReference>
<dbReference type="PANTHER" id="PTHR43318">
    <property type="entry name" value="UDP-N-ACETYLGLUCOSAMINE 4,6-DEHYDRATASE"/>
    <property type="match status" value="1"/>
</dbReference>
<evidence type="ECO:0000256" key="1">
    <source>
        <dbReference type="ARBA" id="ARBA00007430"/>
    </source>
</evidence>
<dbReference type="EMBL" id="VYQE01000003">
    <property type="protein sequence ID" value="KAA9007876.1"/>
    <property type="molecule type" value="Genomic_DNA"/>
</dbReference>
<keyword evidence="4" id="KW-1185">Reference proteome</keyword>
<dbReference type="Pfam" id="PF02719">
    <property type="entry name" value="Polysacc_synt_2"/>
    <property type="match status" value="1"/>
</dbReference>
<dbReference type="InterPro" id="IPR036291">
    <property type="entry name" value="NAD(P)-bd_dom_sf"/>
</dbReference>
<sequence>MRMNMVSPPPTGLAGSSVVVTGGVGSVGRHIVRHLLAGGARRVRILDNDEGALFEMEQELRDDPRAEVYLCDVTDAREMRRTFAGMDYGFHLAALKHVPSCERSPFAALRTNIDGAEMVGRTAMEAGLKKVVFTSSDKAVNPTNVMGTSKLLGERLFTAMDALPGPGARTVFASTRFGNVLGSSGSVLPLFCDQIARGGPVTLTDARMTRFVMTMDEAAGLVIESLGHALGGEIFVTKMPVLRIADLARVMIRMLAPLHGYKPTEIELRETGPRPGEKLYEELSTEEEAERLCEAGDFLIVVPPGRATAPEAVDWPGLDAVPTRRVYHSSRETPLSEAGIEEMLLRPGVLPEDLRAGLAAPSRLAVA</sequence>
<name>A0A5J5GI21_9RHOB</name>
<evidence type="ECO:0000313" key="3">
    <source>
        <dbReference type="EMBL" id="KAA9007876.1"/>
    </source>
</evidence>
<dbReference type="InterPro" id="IPR003869">
    <property type="entry name" value="Polysac_CapD-like"/>
</dbReference>
<accession>A0A5J5GI21</accession>
<reference evidence="3 4" key="1">
    <citation type="submission" date="2019-09" db="EMBL/GenBank/DDBJ databases">
        <authorList>
            <person name="Park J.-S."/>
            <person name="Choi H.-J."/>
        </authorList>
    </citation>
    <scope>NUCLEOTIDE SEQUENCE [LARGE SCALE GENOMIC DNA]</scope>
    <source>
        <strain evidence="3 4">176SS1-4</strain>
    </source>
</reference>
<evidence type="ECO:0000313" key="4">
    <source>
        <dbReference type="Proteomes" id="UP000326554"/>
    </source>
</evidence>
<gene>
    <name evidence="3" type="ORF">F3S47_10140</name>
</gene>
<dbReference type="Proteomes" id="UP000326554">
    <property type="component" value="Unassembled WGS sequence"/>
</dbReference>
<dbReference type="InterPro" id="IPR051203">
    <property type="entry name" value="Polysaccharide_Synthase-Rel"/>
</dbReference>
<proteinExistence type="inferred from homology"/>
<organism evidence="3 4">
    <name type="scientific">Histidinibacterium aquaticum</name>
    <dbReference type="NCBI Taxonomy" id="2613962"/>
    <lineage>
        <taxon>Bacteria</taxon>
        <taxon>Pseudomonadati</taxon>
        <taxon>Pseudomonadota</taxon>
        <taxon>Alphaproteobacteria</taxon>
        <taxon>Rhodobacterales</taxon>
        <taxon>Paracoccaceae</taxon>
        <taxon>Histidinibacterium</taxon>
    </lineage>
</organism>
<comment type="similarity">
    <text evidence="1">Belongs to the polysaccharide synthase family.</text>
</comment>
<protein>
    <submittedName>
        <fullName evidence="3">SDR family NAD(P)-dependent oxidoreductase</fullName>
    </submittedName>
</protein>